<comment type="caution">
    <text evidence="13">The sequence shown here is derived from an EMBL/GenBank/DDBJ whole genome shotgun (WGS) entry which is preliminary data.</text>
</comment>
<protein>
    <recommendedName>
        <fullName evidence="2">thioredoxin-dependent peroxiredoxin</fullName>
        <ecNumber evidence="2">1.11.1.24</ecNumber>
    </recommendedName>
    <alternativeName>
        <fullName evidence="10">Bacterioferritin comigratory protein</fullName>
    </alternativeName>
    <alternativeName>
        <fullName evidence="8">Thioredoxin peroxidase</fullName>
    </alternativeName>
</protein>
<evidence type="ECO:0000256" key="1">
    <source>
        <dbReference type="ARBA" id="ARBA00003330"/>
    </source>
</evidence>
<dbReference type="InterPro" id="IPR036249">
    <property type="entry name" value="Thioredoxin-like_sf"/>
</dbReference>
<keyword evidence="6" id="KW-1015">Disulfide bond</keyword>
<keyword evidence="4" id="KW-0049">Antioxidant</keyword>
<dbReference type="Proteomes" id="UP000710815">
    <property type="component" value="Unassembled WGS sequence"/>
</dbReference>
<feature type="domain" description="Thioredoxin" evidence="12">
    <location>
        <begin position="25"/>
        <end position="194"/>
    </location>
</feature>
<evidence type="ECO:0000256" key="5">
    <source>
        <dbReference type="ARBA" id="ARBA00023002"/>
    </source>
</evidence>
<dbReference type="InterPro" id="IPR000866">
    <property type="entry name" value="AhpC/TSA"/>
</dbReference>
<name>A0ABS9VX82_9BIFI</name>
<comment type="catalytic activity">
    <reaction evidence="11">
        <text>a hydroperoxide + [thioredoxin]-dithiol = an alcohol + [thioredoxin]-disulfide + H2O</text>
        <dbReference type="Rhea" id="RHEA:62620"/>
        <dbReference type="Rhea" id="RHEA-COMP:10698"/>
        <dbReference type="Rhea" id="RHEA-COMP:10700"/>
        <dbReference type="ChEBI" id="CHEBI:15377"/>
        <dbReference type="ChEBI" id="CHEBI:29950"/>
        <dbReference type="ChEBI" id="CHEBI:30879"/>
        <dbReference type="ChEBI" id="CHEBI:35924"/>
        <dbReference type="ChEBI" id="CHEBI:50058"/>
        <dbReference type="EC" id="1.11.1.24"/>
    </reaction>
</comment>
<dbReference type="PANTHER" id="PTHR42801">
    <property type="entry name" value="THIOREDOXIN-DEPENDENT PEROXIDE REDUCTASE"/>
    <property type="match status" value="1"/>
</dbReference>
<evidence type="ECO:0000313" key="14">
    <source>
        <dbReference type="Proteomes" id="UP000710815"/>
    </source>
</evidence>
<evidence type="ECO:0000256" key="11">
    <source>
        <dbReference type="ARBA" id="ARBA00049091"/>
    </source>
</evidence>
<keyword evidence="5" id="KW-0560">Oxidoreductase</keyword>
<evidence type="ECO:0000313" key="13">
    <source>
        <dbReference type="EMBL" id="MCH9276673.1"/>
    </source>
</evidence>
<evidence type="ECO:0000256" key="7">
    <source>
        <dbReference type="ARBA" id="ARBA00023284"/>
    </source>
</evidence>
<evidence type="ECO:0000256" key="9">
    <source>
        <dbReference type="ARBA" id="ARBA00038489"/>
    </source>
</evidence>
<dbReference type="EC" id="1.11.1.24" evidence="2"/>
<comment type="function">
    <text evidence="1">Thiol-specific peroxidase that catalyzes the reduction of hydrogen peroxide and organic hydroperoxides to water and alcohols, respectively. Plays a role in cell protection against oxidative stress by detoxifying peroxides and as sensor of hydrogen peroxide-mediated signaling events.</text>
</comment>
<gene>
    <name evidence="13" type="ORF">JS533_010390</name>
</gene>
<dbReference type="SUPFAM" id="SSF52833">
    <property type="entry name" value="Thioredoxin-like"/>
    <property type="match status" value="1"/>
</dbReference>
<evidence type="ECO:0000256" key="2">
    <source>
        <dbReference type="ARBA" id="ARBA00013017"/>
    </source>
</evidence>
<evidence type="ECO:0000256" key="6">
    <source>
        <dbReference type="ARBA" id="ARBA00023157"/>
    </source>
</evidence>
<reference evidence="13 14" key="1">
    <citation type="journal article" date="2021" name="Environ. Microbiol.">
        <title>Genetic insights into the dark matter of the mammalian gut microbiota through targeted genome reconstruction.</title>
        <authorList>
            <person name="Lugli G.A."/>
            <person name="Alessandri G."/>
            <person name="Milani C."/>
            <person name="Viappiani A."/>
            <person name="Fontana F."/>
            <person name="Tarracchini C."/>
            <person name="Mancabelli L."/>
            <person name="Argentini C."/>
            <person name="Ruiz L."/>
            <person name="Margolles A."/>
            <person name="van Sinderen D."/>
            <person name="Turroni F."/>
            <person name="Ventura M."/>
        </authorList>
    </citation>
    <scope>NUCLEOTIDE SEQUENCE [LARGE SCALE GENOMIC DNA]</scope>
    <source>
        <strain evidence="13 14">MA1</strain>
    </source>
</reference>
<dbReference type="PROSITE" id="PS51352">
    <property type="entry name" value="THIOREDOXIN_2"/>
    <property type="match status" value="1"/>
</dbReference>
<sequence>MADTTNTASNGNATQEPATALPARLETGMIAPDFTLAAIVPDDWAGPHDATDAYRETTVTLSDLTAGGRRVILYCYPAAMTPGCTTEACDFRDSIARLGTLGYTVLGVSKDPLDKLRRFAERDHLTFPLLSDPDLAVHRSYGAYGEKKLYGKTHVGVLRSTFAIGADGRILLARYNVRAKGHVESLMKALAKLD</sequence>
<dbReference type="InterPro" id="IPR050924">
    <property type="entry name" value="Peroxiredoxin_BCP/PrxQ"/>
</dbReference>
<dbReference type="PANTHER" id="PTHR42801:SF4">
    <property type="entry name" value="AHPC_TSA FAMILY PROTEIN"/>
    <property type="match status" value="1"/>
</dbReference>
<evidence type="ECO:0000256" key="8">
    <source>
        <dbReference type="ARBA" id="ARBA00032824"/>
    </source>
</evidence>
<proteinExistence type="inferred from homology"/>
<evidence type="ECO:0000256" key="3">
    <source>
        <dbReference type="ARBA" id="ARBA00022559"/>
    </source>
</evidence>
<accession>A0ABS9VX82</accession>
<evidence type="ECO:0000259" key="12">
    <source>
        <dbReference type="PROSITE" id="PS51352"/>
    </source>
</evidence>
<comment type="similarity">
    <text evidence="9">Belongs to the peroxiredoxin family. BCP/PrxQ subfamily.</text>
</comment>
<dbReference type="Pfam" id="PF00578">
    <property type="entry name" value="AhpC-TSA"/>
    <property type="match status" value="1"/>
</dbReference>
<dbReference type="CDD" id="cd03017">
    <property type="entry name" value="PRX_BCP"/>
    <property type="match status" value="1"/>
</dbReference>
<keyword evidence="14" id="KW-1185">Reference proteome</keyword>
<dbReference type="Gene3D" id="3.40.30.10">
    <property type="entry name" value="Glutaredoxin"/>
    <property type="match status" value="1"/>
</dbReference>
<dbReference type="EMBL" id="JAFEJT020000050">
    <property type="protein sequence ID" value="MCH9276673.1"/>
    <property type="molecule type" value="Genomic_DNA"/>
</dbReference>
<evidence type="ECO:0000256" key="4">
    <source>
        <dbReference type="ARBA" id="ARBA00022862"/>
    </source>
</evidence>
<organism evidence="13 14">
    <name type="scientific">Bifidobacterium amazonense</name>
    <dbReference type="NCBI Taxonomy" id="2809027"/>
    <lineage>
        <taxon>Bacteria</taxon>
        <taxon>Bacillati</taxon>
        <taxon>Actinomycetota</taxon>
        <taxon>Actinomycetes</taxon>
        <taxon>Bifidobacteriales</taxon>
        <taxon>Bifidobacteriaceae</taxon>
        <taxon>Bifidobacterium</taxon>
    </lineage>
</organism>
<dbReference type="RefSeq" id="WP_241514390.1">
    <property type="nucleotide sequence ID" value="NZ_JAFEJT020000050.1"/>
</dbReference>
<evidence type="ECO:0000256" key="10">
    <source>
        <dbReference type="ARBA" id="ARBA00041373"/>
    </source>
</evidence>
<keyword evidence="3" id="KW-0575">Peroxidase</keyword>
<dbReference type="InterPro" id="IPR013766">
    <property type="entry name" value="Thioredoxin_domain"/>
</dbReference>
<reference evidence="13 14" key="2">
    <citation type="journal article" date="2021" name="Syst. Appl. Microbiol.">
        <title>Phylogenetic classification of ten novel species belonging to the genus Bifidobacterium comprising B. phasiani sp. nov., B. pongonis sp. nov., B. saguinibicoloris sp. nov., B. colobi sp. nov., B. simiiventris sp. nov., B. santillanense sp. nov., B. miconis sp. nov., B. amazonense sp. nov., B. pluvialisilvae sp. nov., and B. miconisargentati sp. nov.</title>
        <authorList>
            <person name="Lugli G.A."/>
            <person name="Calvete-Torre I."/>
            <person name="Alessandri G."/>
            <person name="Milani C."/>
            <person name="Turroni F."/>
            <person name="Laiolo P."/>
            <person name="Ossiprandi M.C."/>
            <person name="Margolles A."/>
            <person name="Ruiz L."/>
            <person name="Ventura M."/>
        </authorList>
    </citation>
    <scope>NUCLEOTIDE SEQUENCE [LARGE SCALE GENOMIC DNA]</scope>
    <source>
        <strain evidence="13 14">MA1</strain>
    </source>
</reference>
<keyword evidence="7" id="KW-0676">Redox-active center</keyword>